<evidence type="ECO:0000313" key="3">
    <source>
        <dbReference type="Proteomes" id="UP000284706"/>
    </source>
</evidence>
<evidence type="ECO:0000313" key="2">
    <source>
        <dbReference type="EMBL" id="PPQ70704.1"/>
    </source>
</evidence>
<dbReference type="InParanoid" id="A0A409VWR2"/>
<feature type="compositionally biased region" description="Polar residues" evidence="1">
    <location>
        <begin position="341"/>
        <end position="354"/>
    </location>
</feature>
<keyword evidence="3" id="KW-1185">Reference proteome</keyword>
<feature type="compositionally biased region" description="Low complexity" evidence="1">
    <location>
        <begin position="355"/>
        <end position="373"/>
    </location>
</feature>
<dbReference type="STRING" id="231916.A0A409VWR2"/>
<feature type="compositionally biased region" description="Low complexity" evidence="1">
    <location>
        <begin position="583"/>
        <end position="594"/>
    </location>
</feature>
<feature type="compositionally biased region" description="Basic and acidic residues" evidence="1">
    <location>
        <begin position="707"/>
        <end position="717"/>
    </location>
</feature>
<evidence type="ECO:0000256" key="1">
    <source>
        <dbReference type="SAM" id="MobiDB-lite"/>
    </source>
</evidence>
<feature type="region of interest" description="Disordered" evidence="1">
    <location>
        <begin position="582"/>
        <end position="643"/>
    </location>
</feature>
<reference evidence="2 3" key="1">
    <citation type="journal article" date="2018" name="Evol. Lett.">
        <title>Horizontal gene cluster transfer increased hallucinogenic mushroom diversity.</title>
        <authorList>
            <person name="Reynolds H.T."/>
            <person name="Vijayakumar V."/>
            <person name="Gluck-Thaler E."/>
            <person name="Korotkin H.B."/>
            <person name="Matheny P.B."/>
            <person name="Slot J.C."/>
        </authorList>
    </citation>
    <scope>NUCLEOTIDE SEQUENCE [LARGE SCALE GENOMIC DNA]</scope>
    <source>
        <strain evidence="2 3">SRW20</strain>
    </source>
</reference>
<gene>
    <name evidence="2" type="ORF">CVT26_014628</name>
</gene>
<feature type="region of interest" description="Disordered" evidence="1">
    <location>
        <begin position="268"/>
        <end position="292"/>
    </location>
</feature>
<dbReference type="EMBL" id="NHYE01005531">
    <property type="protein sequence ID" value="PPQ70704.1"/>
    <property type="molecule type" value="Genomic_DNA"/>
</dbReference>
<proteinExistence type="predicted"/>
<dbReference type="AlphaFoldDB" id="A0A409VWR2"/>
<feature type="region of interest" description="Disordered" evidence="1">
    <location>
        <begin position="416"/>
        <end position="489"/>
    </location>
</feature>
<feature type="region of interest" description="Disordered" evidence="1">
    <location>
        <begin position="679"/>
        <end position="733"/>
    </location>
</feature>
<protein>
    <submittedName>
        <fullName evidence="2">Uncharacterized protein</fullName>
    </submittedName>
</protein>
<feature type="compositionally biased region" description="Acidic residues" evidence="1">
    <location>
        <begin position="801"/>
        <end position="816"/>
    </location>
</feature>
<feature type="region of interest" description="Disordered" evidence="1">
    <location>
        <begin position="159"/>
        <end position="182"/>
    </location>
</feature>
<feature type="compositionally biased region" description="Polar residues" evidence="1">
    <location>
        <begin position="169"/>
        <end position="180"/>
    </location>
</feature>
<organism evidence="2 3">
    <name type="scientific">Gymnopilus dilepis</name>
    <dbReference type="NCBI Taxonomy" id="231916"/>
    <lineage>
        <taxon>Eukaryota</taxon>
        <taxon>Fungi</taxon>
        <taxon>Dikarya</taxon>
        <taxon>Basidiomycota</taxon>
        <taxon>Agaricomycotina</taxon>
        <taxon>Agaricomycetes</taxon>
        <taxon>Agaricomycetidae</taxon>
        <taxon>Agaricales</taxon>
        <taxon>Agaricineae</taxon>
        <taxon>Hymenogastraceae</taxon>
        <taxon>Gymnopilus</taxon>
    </lineage>
</organism>
<dbReference type="Proteomes" id="UP000284706">
    <property type="component" value="Unassembled WGS sequence"/>
</dbReference>
<sequence>MASDHSEVKYACRCLNVRVTASQPPTPPPDYTRDPDYTPVFVKDDGISVTHPQVTVRLSSKGVPIPGTTKCSRFTALTCLFCNLAIYRVHHIISLDVEGTEMVLLPSEEWVEHEIMKSANGWIDIHKDSLVGEAIVKAESSPSYVPYFSLVLPPNSSSPLSSPKMDAQDSLSSEPSTSEAPPQAYLSHLGPLFLPPPFTSSHPIFVHLAALATKESEALRAAAEQRISDFVKAETAGIEVKEKELRRQTETLWKKFREHLNAIQQDRHRPVNHARSPSRGRDHPVNGLISPTPVSASVTIRSFVPQPVSPAPVVSSSTPRVSALSASLATTRFHHPRETQGESSSTTQLNGSNHSSSSTLSTPRSVSSTLVPSEAGPGSPTVLQFKRNINDTINTQASFRYFLNLDEDMARYKRQQEEVLQKQREAEMAKGNQTAGPSQDNGNPSTNGTTRSGEVKAVDPMSPTAEGTSKPEGETKSSRGRDKGKRKVTFDAQPAVVTITEEDAKVDEESRGIVSFKFRKKILNTDLCTDMIFPLEDLEGVDKADKPTDTKNQTLPLLEQPATRPFRVRSVRQQNNTAMEAFSSLRPSSLPNPSHIRPIRSQPGVDSSSHMMSLPRAVTTPARLEGRPRTSPPASPSSPLTEHEEALLKLVAADTPSHRGAWTRDSKLWQAFIRRQDLKADMPSADGPDDTDSTDEEPEVLPGSTTKPRDIKHRTFENEESSSRLPISGSLPINIKRRLVKEPLSLASYLPPSAMPEQAAQTEPSTSSTSKPLSSAAIRKAAYAERDRSRSMDPGALDFATVEEEDEDDVEDESEPDPAKPESHDAGEKGRKRALKILQARSELPEEGMWRSLA</sequence>
<feature type="compositionally biased region" description="Acidic residues" evidence="1">
    <location>
        <begin position="687"/>
        <end position="699"/>
    </location>
</feature>
<feature type="compositionally biased region" description="Basic and acidic residues" evidence="1">
    <location>
        <begin position="469"/>
        <end position="481"/>
    </location>
</feature>
<feature type="compositionally biased region" description="Basic and acidic residues" evidence="1">
    <location>
        <begin position="416"/>
        <end position="428"/>
    </location>
</feature>
<feature type="compositionally biased region" description="Basic and acidic residues" evidence="1">
    <location>
        <begin position="782"/>
        <end position="791"/>
    </location>
</feature>
<comment type="caution">
    <text evidence="2">The sequence shown here is derived from an EMBL/GenBank/DDBJ whole genome shotgun (WGS) entry which is preliminary data.</text>
</comment>
<dbReference type="OrthoDB" id="2563191at2759"/>
<feature type="compositionally biased region" description="Polar residues" evidence="1">
    <location>
        <begin position="431"/>
        <end position="452"/>
    </location>
</feature>
<accession>A0A409VWR2</accession>
<feature type="region of interest" description="Disordered" evidence="1">
    <location>
        <begin position="750"/>
        <end position="854"/>
    </location>
</feature>
<feature type="compositionally biased region" description="Basic and acidic residues" evidence="1">
    <location>
        <begin position="817"/>
        <end position="829"/>
    </location>
</feature>
<feature type="region of interest" description="Disordered" evidence="1">
    <location>
        <begin position="332"/>
        <end position="383"/>
    </location>
</feature>
<feature type="compositionally biased region" description="Low complexity" evidence="1">
    <location>
        <begin position="764"/>
        <end position="775"/>
    </location>
</feature>
<name>A0A409VWR2_9AGAR</name>